<dbReference type="InterPro" id="IPR031485">
    <property type="entry name" value="CBP_BcsS"/>
</dbReference>
<reference evidence="1 2" key="1">
    <citation type="submission" date="2024-09" db="EMBL/GenBank/DDBJ databases">
        <authorList>
            <person name="Sun Q."/>
            <person name="Mori K."/>
        </authorList>
    </citation>
    <scope>NUCLEOTIDE SEQUENCE [LARGE SCALE GENOMIC DNA]</scope>
    <source>
        <strain evidence="1 2">KCTC 23279</strain>
    </source>
</reference>
<accession>A0ABV6ET90</accession>
<evidence type="ECO:0000313" key="2">
    <source>
        <dbReference type="Proteomes" id="UP001589775"/>
    </source>
</evidence>
<dbReference type="Proteomes" id="UP001589775">
    <property type="component" value="Unassembled WGS sequence"/>
</dbReference>
<sequence>MAAVVTAGAFGAIAQTTPADLPNMDRNVAQLAGENDAVPSEPDDFDSGDFPTTGLEASLEAELGAGLGAGLATGLKSGLGTGQATDHGDNTFGAAADANAMAMLTPFPSSAPALSGGSTADQVLLFGGYDIWSNGHSASAGLHWAQNGLNQDGFVVRLMLSNGTEFYRTPNRLYTTDIFRAAIMPGVRFKTGEFELKLFAGPDLEQHNLTPDNPTSKWRGAHPGLRMAAEIWAQPMPELMLAASVYATTIAAGYGFRAAAGWRVADAVWIGPEWSGSCDELSRQTRWGLHVTGWPTGPLEWSGAVGFVSDSFGRNGAYTRLATQLRL</sequence>
<dbReference type="RefSeq" id="WP_378388415.1">
    <property type="nucleotide sequence ID" value="NZ_JBHLWM010000005.1"/>
</dbReference>
<protein>
    <submittedName>
        <fullName evidence="1">Cellulose biosynthesis protein BcsS</fullName>
    </submittedName>
</protein>
<organism evidence="1 2">
    <name type="scientific">Rhodopseudomonas telluris</name>
    <dbReference type="NCBI Taxonomy" id="644215"/>
    <lineage>
        <taxon>Bacteria</taxon>
        <taxon>Pseudomonadati</taxon>
        <taxon>Pseudomonadota</taxon>
        <taxon>Alphaproteobacteria</taxon>
        <taxon>Hyphomicrobiales</taxon>
        <taxon>Nitrobacteraceae</taxon>
        <taxon>Rhodopseudomonas</taxon>
    </lineage>
</organism>
<gene>
    <name evidence="1" type="primary">bcsS</name>
    <name evidence="1" type="ORF">ACFFJ6_13295</name>
</gene>
<comment type="caution">
    <text evidence="1">The sequence shown here is derived from an EMBL/GenBank/DDBJ whole genome shotgun (WGS) entry which is preliminary data.</text>
</comment>
<proteinExistence type="predicted"/>
<name>A0ABV6ET90_9BRAD</name>
<dbReference type="EMBL" id="JBHLWM010000005">
    <property type="protein sequence ID" value="MFC0241454.1"/>
    <property type="molecule type" value="Genomic_DNA"/>
</dbReference>
<dbReference type="Pfam" id="PF17036">
    <property type="entry name" value="CBP_BcsS"/>
    <property type="match status" value="1"/>
</dbReference>
<evidence type="ECO:0000313" key="1">
    <source>
        <dbReference type="EMBL" id="MFC0241454.1"/>
    </source>
</evidence>
<keyword evidence="2" id="KW-1185">Reference proteome</keyword>